<dbReference type="EMBL" id="JBIACJ010000002">
    <property type="protein sequence ID" value="MFE8695723.1"/>
    <property type="molecule type" value="Genomic_DNA"/>
</dbReference>
<dbReference type="InterPro" id="IPR036927">
    <property type="entry name" value="Cyt_c_oxase-like_su1_sf"/>
</dbReference>
<keyword evidence="1" id="KW-0812">Transmembrane</keyword>
<evidence type="ECO:0000313" key="3">
    <source>
        <dbReference type="Proteomes" id="UP001601058"/>
    </source>
</evidence>
<dbReference type="Proteomes" id="UP001601058">
    <property type="component" value="Unassembled WGS sequence"/>
</dbReference>
<feature type="transmembrane region" description="Helical" evidence="1">
    <location>
        <begin position="59"/>
        <end position="83"/>
    </location>
</feature>
<feature type="transmembrane region" description="Helical" evidence="1">
    <location>
        <begin position="147"/>
        <end position="170"/>
    </location>
</feature>
<name>A0ABW6JYD4_9BACI</name>
<dbReference type="Gene3D" id="1.20.210.10">
    <property type="entry name" value="Cytochrome c oxidase-like, subunit I domain"/>
    <property type="match status" value="2"/>
</dbReference>
<dbReference type="RefSeq" id="WP_389216334.1">
    <property type="nucleotide sequence ID" value="NZ_JBIACJ010000002.1"/>
</dbReference>
<feature type="transmembrane region" description="Helical" evidence="1">
    <location>
        <begin position="20"/>
        <end position="39"/>
    </location>
</feature>
<protein>
    <recommendedName>
        <fullName evidence="4">Permease</fullName>
    </recommendedName>
</protein>
<feature type="transmembrane region" description="Helical" evidence="1">
    <location>
        <begin position="90"/>
        <end position="110"/>
    </location>
</feature>
<feature type="transmembrane region" description="Helical" evidence="1">
    <location>
        <begin position="116"/>
        <end position="135"/>
    </location>
</feature>
<keyword evidence="3" id="KW-1185">Reference proteome</keyword>
<keyword evidence="1" id="KW-0472">Membrane</keyword>
<evidence type="ECO:0000256" key="1">
    <source>
        <dbReference type="SAM" id="Phobius"/>
    </source>
</evidence>
<feature type="transmembrane region" description="Helical" evidence="1">
    <location>
        <begin position="398"/>
        <end position="416"/>
    </location>
</feature>
<accession>A0ABW6JYD4</accession>
<evidence type="ECO:0000313" key="2">
    <source>
        <dbReference type="EMBL" id="MFE8695723.1"/>
    </source>
</evidence>
<reference evidence="2 3" key="1">
    <citation type="submission" date="2024-08" db="EMBL/GenBank/DDBJ databases">
        <title>Two novel Cytobacillus novel species.</title>
        <authorList>
            <person name="Liu G."/>
        </authorList>
    </citation>
    <scope>NUCLEOTIDE SEQUENCE [LARGE SCALE GENOMIC DNA]</scope>
    <source>
        <strain evidence="2 3">FJAT-53684</strain>
    </source>
</reference>
<feature type="transmembrane region" description="Helical" evidence="1">
    <location>
        <begin position="182"/>
        <end position="204"/>
    </location>
</feature>
<feature type="transmembrane region" description="Helical" evidence="1">
    <location>
        <begin position="249"/>
        <end position="271"/>
    </location>
</feature>
<feature type="transmembrane region" description="Helical" evidence="1">
    <location>
        <begin position="321"/>
        <end position="343"/>
    </location>
</feature>
<gene>
    <name evidence="2" type="ORF">ACFYKT_05025</name>
</gene>
<feature type="transmembrane region" description="Helical" evidence="1">
    <location>
        <begin position="225"/>
        <end position="243"/>
    </location>
</feature>
<organism evidence="2 3">
    <name type="scientific">Cytobacillus mangrovibacter</name>
    <dbReference type="NCBI Taxonomy" id="3299024"/>
    <lineage>
        <taxon>Bacteria</taxon>
        <taxon>Bacillati</taxon>
        <taxon>Bacillota</taxon>
        <taxon>Bacilli</taxon>
        <taxon>Bacillales</taxon>
        <taxon>Bacillaceae</taxon>
        <taxon>Cytobacillus</taxon>
    </lineage>
</organism>
<sequence>MLKLIPSQSGNETNIKLPFLFIFLSMVSLMASQILLLFQGDFLLNGQFRVPGIWSAAHLFILGWALMIAMGAMYQLVPVAFLTPIWNEKFGFIQFGVTAIGTFSFAHFLFHDPQHALIPGIITLIGILMFVFQMGMTLRKQAKPNILTLYVGTALISLFLTIVLGITMLYSMKTGAAADHYLAIFKSHLMLGTTGWFTMLIFGFSYKMVPMFSLSHGYSMKPANFVYPFYAGGLIVAIVSFFIKSQGALTIGLLLQLIGFGIFIYHISLILKKRVKKKLDRSFSFALIAILSGGLIHLAAFITALFGVFQSAVGPLMLLYLFLWIAFSIIGYLYKIVPFLWWTAKYSKEIGKKEVPALKDMVNDRNATPVFVCLVLGILGVAVAIIIGSHALFIPSQLLFTLACFMFCFAIAKVVTK</sequence>
<feature type="transmembrane region" description="Helical" evidence="1">
    <location>
        <begin position="369"/>
        <end position="392"/>
    </location>
</feature>
<keyword evidence="1" id="KW-1133">Transmembrane helix</keyword>
<proteinExistence type="predicted"/>
<feature type="transmembrane region" description="Helical" evidence="1">
    <location>
        <begin position="283"/>
        <end position="309"/>
    </location>
</feature>
<comment type="caution">
    <text evidence="2">The sequence shown here is derived from an EMBL/GenBank/DDBJ whole genome shotgun (WGS) entry which is preliminary data.</text>
</comment>
<dbReference type="SUPFAM" id="SSF81442">
    <property type="entry name" value="Cytochrome c oxidase subunit I-like"/>
    <property type="match status" value="1"/>
</dbReference>
<evidence type="ECO:0008006" key="4">
    <source>
        <dbReference type="Google" id="ProtNLM"/>
    </source>
</evidence>